<dbReference type="Gene3D" id="3.40.850.10">
    <property type="entry name" value="Kinesin motor domain"/>
    <property type="match status" value="1"/>
</dbReference>
<dbReference type="SMART" id="SM00129">
    <property type="entry name" value="KISc"/>
    <property type="match status" value="1"/>
</dbReference>
<evidence type="ECO:0000256" key="7">
    <source>
        <dbReference type="SAM" id="Coils"/>
    </source>
</evidence>
<dbReference type="PRINTS" id="PR00380">
    <property type="entry name" value="KINESINHEAVY"/>
</dbReference>
<dbReference type="eggNOG" id="KOG0245">
    <property type="taxonomic scope" value="Eukaryota"/>
</dbReference>
<keyword evidence="6" id="KW-0493">Microtubule</keyword>
<name>G8JSZ3_ERECY</name>
<dbReference type="InterPro" id="IPR036961">
    <property type="entry name" value="Kinesin_motor_dom_sf"/>
</dbReference>
<dbReference type="GO" id="GO:0007018">
    <property type="term" value="P:microtubule-based movement"/>
    <property type="evidence" value="ECO:0007669"/>
    <property type="project" value="InterPro"/>
</dbReference>
<dbReference type="EMBL" id="CP002500">
    <property type="protein sequence ID" value="AET39146.1"/>
    <property type="molecule type" value="Genomic_DNA"/>
</dbReference>
<keyword evidence="4 5" id="KW-0505">Motor protein</keyword>
<dbReference type="InterPro" id="IPR019821">
    <property type="entry name" value="Kinesin_motor_CS"/>
</dbReference>
<evidence type="ECO:0000313" key="10">
    <source>
        <dbReference type="Proteomes" id="UP000006790"/>
    </source>
</evidence>
<dbReference type="Proteomes" id="UP000006790">
    <property type="component" value="Chromosome 4"/>
</dbReference>
<dbReference type="Pfam" id="PF00225">
    <property type="entry name" value="Kinesin"/>
    <property type="match status" value="1"/>
</dbReference>
<keyword evidence="1 5" id="KW-0547">Nucleotide-binding</keyword>
<evidence type="ECO:0000313" key="9">
    <source>
        <dbReference type="EMBL" id="AET39146.1"/>
    </source>
</evidence>
<dbReference type="InParanoid" id="G8JSZ3"/>
<feature type="binding site" evidence="5">
    <location>
        <begin position="90"/>
        <end position="97"/>
    </location>
    <ligand>
        <name>ATP</name>
        <dbReference type="ChEBI" id="CHEBI:30616"/>
    </ligand>
</feature>
<proteinExistence type="inferred from homology"/>
<dbReference type="SUPFAM" id="SSF52540">
    <property type="entry name" value="P-loop containing nucleoside triphosphate hydrolases"/>
    <property type="match status" value="1"/>
</dbReference>
<evidence type="ECO:0000256" key="5">
    <source>
        <dbReference type="PROSITE-ProRule" id="PRU00283"/>
    </source>
</evidence>
<dbReference type="GO" id="GO:0005524">
    <property type="term" value="F:ATP binding"/>
    <property type="evidence" value="ECO:0007669"/>
    <property type="project" value="UniProtKB-UniRule"/>
</dbReference>
<keyword evidence="3 7" id="KW-0175">Coiled coil</keyword>
<gene>
    <name evidence="9" type="ordered locus">Ecym_4066</name>
</gene>
<evidence type="ECO:0000256" key="4">
    <source>
        <dbReference type="ARBA" id="ARBA00023175"/>
    </source>
</evidence>
<keyword evidence="10" id="KW-1185">Reference proteome</keyword>
<evidence type="ECO:0000256" key="3">
    <source>
        <dbReference type="ARBA" id="ARBA00023054"/>
    </source>
</evidence>
<evidence type="ECO:0000259" key="8">
    <source>
        <dbReference type="PROSITE" id="PS50067"/>
    </source>
</evidence>
<evidence type="ECO:0000256" key="2">
    <source>
        <dbReference type="ARBA" id="ARBA00022840"/>
    </source>
</evidence>
<dbReference type="RefSeq" id="XP_003645963.1">
    <property type="nucleotide sequence ID" value="XM_003645915.1"/>
</dbReference>
<dbReference type="AlphaFoldDB" id="G8JSZ3"/>
<dbReference type="OrthoDB" id="3176171at2759"/>
<feature type="domain" description="Kinesin motor" evidence="8">
    <location>
        <begin position="4"/>
        <end position="336"/>
    </location>
</feature>
<dbReference type="InterPro" id="IPR027640">
    <property type="entry name" value="Kinesin-like_fam"/>
</dbReference>
<dbReference type="PANTHER" id="PTHR47968">
    <property type="entry name" value="CENTROMERE PROTEIN E"/>
    <property type="match status" value="1"/>
</dbReference>
<dbReference type="HOGENOM" id="CLU_001485_2_1_1"/>
<dbReference type="CDD" id="cd00106">
    <property type="entry name" value="KISc"/>
    <property type="match status" value="1"/>
</dbReference>
<dbReference type="GO" id="GO:0008017">
    <property type="term" value="F:microtubule binding"/>
    <property type="evidence" value="ECO:0007669"/>
    <property type="project" value="InterPro"/>
</dbReference>
<dbReference type="KEGG" id="erc:Ecym_4066"/>
<keyword evidence="2 5" id="KW-0067">ATP-binding</keyword>
<sequence>MSSNIKVAIRIRDKISRETSRPSVIKRKTSNEITLQKDNTANVITTVEHTFYFDQVFDESSNQKQIYHELAREYILKALEGYHTCVIAYGQTGAGKTYTMMGTEQEPGIIPLVSHELFKIIDMCQDEGPDEDALVHFKVTVSYFQIYNEQIYDMLSGGCNVLRVRDGPRKVTYIEGLSDRIVNSCEELLKCIEEGSARRSVAGTAVNENSSRSHAICTINIQQTEIDSFGDTVERVSSIKLVDLAGSERTKVSKTKDERFKEGTNINKSLMTLRRVVTMLSNNKVTGVPYRESLLTRVLRDNLDGNSITCILACISPCDYEESISTLRYASTAKHVRTEAHLNTTQISKGEEQLFSLQNQLKELQATLTLQTAELEDQRVLQQQLDKINETNKYLQHRLETENKICADFRNRWTQISWESHQLGSALLDIVHATEIASQPFSFDSQITSFQRDCAQFQSSLQKDKETIQYLLEKYTLV</sequence>
<dbReference type="PANTHER" id="PTHR47968:SF75">
    <property type="entry name" value="CENTROMERE-ASSOCIATED PROTEIN E"/>
    <property type="match status" value="1"/>
</dbReference>
<evidence type="ECO:0000256" key="6">
    <source>
        <dbReference type="RuleBase" id="RU000394"/>
    </source>
</evidence>
<dbReference type="GeneID" id="11469257"/>
<dbReference type="STRING" id="931890.G8JSZ3"/>
<evidence type="ECO:0000256" key="1">
    <source>
        <dbReference type="ARBA" id="ARBA00022741"/>
    </source>
</evidence>
<dbReference type="OMA" id="CRFRPQS"/>
<dbReference type="InterPro" id="IPR001752">
    <property type="entry name" value="Kinesin_motor_dom"/>
</dbReference>
<dbReference type="PROSITE" id="PS00411">
    <property type="entry name" value="KINESIN_MOTOR_1"/>
    <property type="match status" value="1"/>
</dbReference>
<comment type="similarity">
    <text evidence="5 6">Belongs to the TRAFAC class myosin-kinesin ATPase superfamily. Kinesin family.</text>
</comment>
<organism evidence="9 10">
    <name type="scientific">Eremothecium cymbalariae (strain CBS 270.75 / DBVPG 7215 / KCTC 17166 / NRRL Y-17582)</name>
    <name type="common">Yeast</name>
    <dbReference type="NCBI Taxonomy" id="931890"/>
    <lineage>
        <taxon>Eukaryota</taxon>
        <taxon>Fungi</taxon>
        <taxon>Dikarya</taxon>
        <taxon>Ascomycota</taxon>
        <taxon>Saccharomycotina</taxon>
        <taxon>Saccharomycetes</taxon>
        <taxon>Saccharomycetales</taxon>
        <taxon>Saccharomycetaceae</taxon>
        <taxon>Eremothecium</taxon>
    </lineage>
</organism>
<protein>
    <recommendedName>
        <fullName evidence="6">Kinesin-like protein</fullName>
    </recommendedName>
</protein>
<dbReference type="InterPro" id="IPR027417">
    <property type="entry name" value="P-loop_NTPase"/>
</dbReference>
<dbReference type="PROSITE" id="PS50067">
    <property type="entry name" value="KINESIN_MOTOR_2"/>
    <property type="match status" value="1"/>
</dbReference>
<accession>G8JSZ3</accession>
<dbReference type="GO" id="GO:0003777">
    <property type="term" value="F:microtubule motor activity"/>
    <property type="evidence" value="ECO:0007669"/>
    <property type="project" value="InterPro"/>
</dbReference>
<dbReference type="GO" id="GO:0005874">
    <property type="term" value="C:microtubule"/>
    <property type="evidence" value="ECO:0007669"/>
    <property type="project" value="UniProtKB-KW"/>
</dbReference>
<reference evidence="10" key="1">
    <citation type="journal article" date="2012" name="G3 (Bethesda)">
        <title>Pichia sorbitophila, an interspecies yeast hybrid reveals early steps of genome resolution following polyploidization.</title>
        <authorList>
            <person name="Leh Louis V."/>
            <person name="Despons L."/>
            <person name="Friedrich A."/>
            <person name="Martin T."/>
            <person name="Durrens P."/>
            <person name="Casaregola S."/>
            <person name="Neuveglise C."/>
            <person name="Fairhead C."/>
            <person name="Marck C."/>
            <person name="Cruz J.A."/>
            <person name="Straub M.L."/>
            <person name="Kugler V."/>
            <person name="Sacerdot C."/>
            <person name="Uzunov Z."/>
            <person name="Thierry A."/>
            <person name="Weiss S."/>
            <person name="Bleykasten C."/>
            <person name="De Montigny J."/>
            <person name="Jacques N."/>
            <person name="Jung P."/>
            <person name="Lemaire M."/>
            <person name="Mallet S."/>
            <person name="Morel G."/>
            <person name="Richard G.F."/>
            <person name="Sarkar A."/>
            <person name="Savel G."/>
            <person name="Schacherer J."/>
            <person name="Seret M.L."/>
            <person name="Talla E."/>
            <person name="Samson G."/>
            <person name="Jubin C."/>
            <person name="Poulain J."/>
            <person name="Vacherie B."/>
            <person name="Barbe V."/>
            <person name="Pelletier E."/>
            <person name="Sherman D.J."/>
            <person name="Westhof E."/>
            <person name="Weissenbach J."/>
            <person name="Baret P.V."/>
            <person name="Wincker P."/>
            <person name="Gaillardin C."/>
            <person name="Dujon B."/>
            <person name="Souciet J.L."/>
        </authorList>
    </citation>
    <scope>NUCLEOTIDE SEQUENCE [LARGE SCALE GENOMIC DNA]</scope>
    <source>
        <strain evidence="10">CBS 270.75 / DBVPG 7215 / KCTC 17166 / NRRL Y-17582</strain>
    </source>
</reference>
<feature type="coiled-coil region" evidence="7">
    <location>
        <begin position="347"/>
        <end position="374"/>
    </location>
</feature>